<keyword evidence="11" id="KW-1185">Reference proteome</keyword>
<dbReference type="Proteomes" id="UP001157125">
    <property type="component" value="Unassembled WGS sequence"/>
</dbReference>
<comment type="cofactor">
    <cofactor evidence="1">
        <name>FAD</name>
        <dbReference type="ChEBI" id="CHEBI:57692"/>
    </cofactor>
</comment>
<feature type="domain" description="FAD/NAD(P)-binding" evidence="9">
    <location>
        <begin position="2"/>
        <end position="96"/>
    </location>
</feature>
<gene>
    <name evidence="10" type="ORF">GCM10025876_11590</name>
</gene>
<evidence type="ECO:0000256" key="2">
    <source>
        <dbReference type="ARBA" id="ARBA00009130"/>
    </source>
</evidence>
<dbReference type="PRINTS" id="PR00368">
    <property type="entry name" value="FADPNR"/>
</dbReference>
<dbReference type="PANTHER" id="PTHR43429:SF1">
    <property type="entry name" value="NAD(P)H SULFUR OXIDOREDUCTASE (COA-DEPENDENT)"/>
    <property type="match status" value="1"/>
</dbReference>
<dbReference type="InterPro" id="IPR004099">
    <property type="entry name" value="Pyr_nucl-diS_OxRdtase_dimer"/>
</dbReference>
<dbReference type="InterPro" id="IPR036188">
    <property type="entry name" value="FAD/NAD-bd_sf"/>
</dbReference>
<sequence>MRVLTGASVTSLGAADAVVTTADGTTEDAAAAVVVAAIGVQPEGSLAAEAGLALGPRGSILVDQDMRTSDPAIFAVGDAATKTDAFGAEPTLIPLANLANRHGRRVADVIAGRPHRAAASVGTAVVGVFGLTAAATGRSEQRLAAEGRPYRAIHTHPLDHAGYYPGATQMALKLLVDPATDQILGAQGVGEAGVERRIDVIATAMAGGLTASSLADLEPRLRPRLRLGQGPGQHARLRGRESGVG</sequence>
<evidence type="ECO:0000259" key="8">
    <source>
        <dbReference type="Pfam" id="PF02852"/>
    </source>
</evidence>
<feature type="region of interest" description="Disordered" evidence="7">
    <location>
        <begin position="224"/>
        <end position="245"/>
    </location>
</feature>
<evidence type="ECO:0000259" key="9">
    <source>
        <dbReference type="Pfam" id="PF07992"/>
    </source>
</evidence>
<name>A0ABQ6IB50_9MICO</name>
<keyword evidence="6" id="KW-0676">Redox-active center</keyword>
<proteinExistence type="inferred from homology"/>
<dbReference type="InterPro" id="IPR050260">
    <property type="entry name" value="FAD-bd_OxRdtase"/>
</dbReference>
<dbReference type="Pfam" id="PF02852">
    <property type="entry name" value="Pyr_redox_dim"/>
    <property type="match status" value="1"/>
</dbReference>
<evidence type="ECO:0000256" key="5">
    <source>
        <dbReference type="ARBA" id="ARBA00023002"/>
    </source>
</evidence>
<organism evidence="10 11">
    <name type="scientific">Demequina litorisediminis</name>
    <dbReference type="NCBI Taxonomy" id="1849022"/>
    <lineage>
        <taxon>Bacteria</taxon>
        <taxon>Bacillati</taxon>
        <taxon>Actinomycetota</taxon>
        <taxon>Actinomycetes</taxon>
        <taxon>Micrococcales</taxon>
        <taxon>Demequinaceae</taxon>
        <taxon>Demequina</taxon>
    </lineage>
</organism>
<dbReference type="Pfam" id="PF07992">
    <property type="entry name" value="Pyr_redox_2"/>
    <property type="match status" value="1"/>
</dbReference>
<evidence type="ECO:0000256" key="4">
    <source>
        <dbReference type="ARBA" id="ARBA00022827"/>
    </source>
</evidence>
<keyword evidence="5" id="KW-0560">Oxidoreductase</keyword>
<evidence type="ECO:0000256" key="3">
    <source>
        <dbReference type="ARBA" id="ARBA00022630"/>
    </source>
</evidence>
<accession>A0ABQ6IB50</accession>
<evidence type="ECO:0000256" key="6">
    <source>
        <dbReference type="ARBA" id="ARBA00023284"/>
    </source>
</evidence>
<dbReference type="InterPro" id="IPR023753">
    <property type="entry name" value="FAD/NAD-binding_dom"/>
</dbReference>
<protein>
    <submittedName>
        <fullName evidence="10">Uncharacterized protein</fullName>
    </submittedName>
</protein>
<dbReference type="InterPro" id="IPR016156">
    <property type="entry name" value="FAD/NAD-linked_Rdtase_dimer_sf"/>
</dbReference>
<evidence type="ECO:0000313" key="10">
    <source>
        <dbReference type="EMBL" id="GMA34955.1"/>
    </source>
</evidence>
<keyword evidence="3" id="KW-0285">Flavoprotein</keyword>
<dbReference type="SUPFAM" id="SSF55424">
    <property type="entry name" value="FAD/NAD-linked reductases, dimerisation (C-terminal) domain"/>
    <property type="match status" value="1"/>
</dbReference>
<feature type="domain" description="Pyridine nucleotide-disulphide oxidoreductase dimerisation" evidence="8">
    <location>
        <begin position="126"/>
        <end position="215"/>
    </location>
</feature>
<evidence type="ECO:0000256" key="1">
    <source>
        <dbReference type="ARBA" id="ARBA00001974"/>
    </source>
</evidence>
<comment type="similarity">
    <text evidence="2">Belongs to the class-III pyridine nucleotide-disulfide oxidoreductase family.</text>
</comment>
<dbReference type="EMBL" id="BSUN01000001">
    <property type="protein sequence ID" value="GMA34955.1"/>
    <property type="molecule type" value="Genomic_DNA"/>
</dbReference>
<keyword evidence="4" id="KW-0274">FAD</keyword>
<dbReference type="RefSeq" id="WP_348523466.1">
    <property type="nucleotide sequence ID" value="NZ_BSUN01000001.1"/>
</dbReference>
<dbReference type="SUPFAM" id="SSF51905">
    <property type="entry name" value="FAD/NAD(P)-binding domain"/>
    <property type="match status" value="1"/>
</dbReference>
<evidence type="ECO:0000313" key="11">
    <source>
        <dbReference type="Proteomes" id="UP001157125"/>
    </source>
</evidence>
<dbReference type="PANTHER" id="PTHR43429">
    <property type="entry name" value="PYRIDINE NUCLEOTIDE-DISULFIDE OXIDOREDUCTASE DOMAIN-CONTAINING"/>
    <property type="match status" value="1"/>
</dbReference>
<evidence type="ECO:0000256" key="7">
    <source>
        <dbReference type="SAM" id="MobiDB-lite"/>
    </source>
</evidence>
<comment type="caution">
    <text evidence="10">The sequence shown here is derived from an EMBL/GenBank/DDBJ whole genome shotgun (WGS) entry which is preliminary data.</text>
</comment>
<dbReference type="Gene3D" id="3.50.50.60">
    <property type="entry name" value="FAD/NAD(P)-binding domain"/>
    <property type="match status" value="2"/>
</dbReference>
<reference evidence="11" key="1">
    <citation type="journal article" date="2019" name="Int. J. Syst. Evol. Microbiol.">
        <title>The Global Catalogue of Microorganisms (GCM) 10K type strain sequencing project: providing services to taxonomists for standard genome sequencing and annotation.</title>
        <authorList>
            <consortium name="The Broad Institute Genomics Platform"/>
            <consortium name="The Broad Institute Genome Sequencing Center for Infectious Disease"/>
            <person name="Wu L."/>
            <person name="Ma J."/>
        </authorList>
    </citation>
    <scope>NUCLEOTIDE SEQUENCE [LARGE SCALE GENOMIC DNA]</scope>
    <source>
        <strain evidence="11">NBRC 112299</strain>
    </source>
</reference>